<sequence length="684" mass="70657">MAAYYHGGAGTDIQASTDGLQTLYLMNPSFAGYADAGGASPPGPTNMMLLNSAVSTMTPASFAHHHQQSPSAAAAQQHFVGIPLQAPPSGYNLWAPATTSGAAADMSSPQAHTPGGGTGGVSAVLSLSSREAPPPVTVAAVGGGADEGKYHLVGPSATSQGQMVMSSKYLKAAQELLDEVVSVSKGVEDAAKAKSLSAVKKKEDSEGVSGGGTTEDGGGGAKSGGAAAPELSTAERQELQMKKSKLINMLDEVEQRYRQYHGQMQAVSSSFEAAAGAGSARTYTALALRTISRQFRCLRDAIAGQVRAASRALGEDADAAVAAAGGGRTVGSRLRYIDHQLRQQRALQQLGMMQGGAWRPQRGLPERSVSILRAWLFEHFLHPYPKDSDKIMLAKQTGLTRSQVSNWFINARVRLWKPMVEEMYLEETKDQDGGAGNDDGKSGGVTKSGDTSNGADGGVITPRSTNGGAAMSKQAVEGASSAKQGVAAGVHHHGSTLLELAGDHHTAHAAGFYQDDGDEDDDDVERRLKKARGDDTPAAAAFHGHHHVHDMAALHAQAAAAARQQHEEVSHRELLMKFMESGGGGGGRDHQQDAGGAYSFFAPGPYGQFGSEPFAFSGNGGVSLTLGLPHGAGGGGGAAEQTASFLMGSSAAGDSASHGGAGGYDMNMQSTKSFAAQLMRDFVA</sequence>
<proteinExistence type="inferred from homology"/>
<feature type="domain" description="Homeobox" evidence="10">
    <location>
        <begin position="355"/>
        <end position="418"/>
    </location>
</feature>
<dbReference type="Pfam" id="PF07526">
    <property type="entry name" value="POX"/>
    <property type="match status" value="1"/>
</dbReference>
<accession>A0ABC9B721</accession>
<feature type="DNA-binding region" description="Homeobox" evidence="8">
    <location>
        <begin position="357"/>
        <end position="419"/>
    </location>
</feature>
<evidence type="ECO:0000313" key="11">
    <source>
        <dbReference type="EMBL" id="CAL4995378.1"/>
    </source>
</evidence>
<keyword evidence="4 8" id="KW-0238">DNA-binding</keyword>
<evidence type="ECO:0000256" key="4">
    <source>
        <dbReference type="ARBA" id="ARBA00023125"/>
    </source>
</evidence>
<dbReference type="InterPro" id="IPR009057">
    <property type="entry name" value="Homeodomain-like_sf"/>
</dbReference>
<dbReference type="Gene3D" id="1.10.10.60">
    <property type="entry name" value="Homeodomain-like"/>
    <property type="match status" value="1"/>
</dbReference>
<dbReference type="CDD" id="cd00086">
    <property type="entry name" value="homeodomain"/>
    <property type="match status" value="1"/>
</dbReference>
<dbReference type="EMBL" id="OZ075134">
    <property type="protein sequence ID" value="CAL4995378.1"/>
    <property type="molecule type" value="Genomic_DNA"/>
</dbReference>
<comment type="similarity">
    <text evidence="2">Belongs to the TALE/BELL homeobox family.</text>
</comment>
<keyword evidence="12" id="KW-1185">Reference proteome</keyword>
<keyword evidence="6" id="KW-0804">Transcription</keyword>
<evidence type="ECO:0000256" key="5">
    <source>
        <dbReference type="ARBA" id="ARBA00023155"/>
    </source>
</evidence>
<feature type="compositionally biased region" description="Gly residues" evidence="9">
    <location>
        <begin position="208"/>
        <end position="223"/>
    </location>
</feature>
<feature type="region of interest" description="Disordered" evidence="9">
    <location>
        <begin position="427"/>
        <end position="490"/>
    </location>
</feature>
<dbReference type="GO" id="GO:0005634">
    <property type="term" value="C:nucleus"/>
    <property type="evidence" value="ECO:0007669"/>
    <property type="project" value="UniProtKB-SubCell"/>
</dbReference>
<evidence type="ECO:0000256" key="3">
    <source>
        <dbReference type="ARBA" id="ARBA00023015"/>
    </source>
</evidence>
<dbReference type="SMART" id="SM00389">
    <property type="entry name" value="HOX"/>
    <property type="match status" value="1"/>
</dbReference>
<evidence type="ECO:0000256" key="9">
    <source>
        <dbReference type="SAM" id="MobiDB-lite"/>
    </source>
</evidence>
<evidence type="ECO:0000256" key="6">
    <source>
        <dbReference type="ARBA" id="ARBA00023163"/>
    </source>
</evidence>
<keyword evidence="7 8" id="KW-0539">Nucleus</keyword>
<dbReference type="GO" id="GO:0003677">
    <property type="term" value="F:DNA binding"/>
    <property type="evidence" value="ECO:0007669"/>
    <property type="project" value="UniProtKB-UniRule"/>
</dbReference>
<dbReference type="InterPro" id="IPR006563">
    <property type="entry name" value="POX_dom"/>
</dbReference>
<reference evidence="11 12" key="2">
    <citation type="submission" date="2024-10" db="EMBL/GenBank/DDBJ databases">
        <authorList>
            <person name="Ryan C."/>
        </authorList>
    </citation>
    <scope>NUCLEOTIDE SEQUENCE [LARGE SCALE GENOMIC DNA]</scope>
</reference>
<evidence type="ECO:0000259" key="10">
    <source>
        <dbReference type="PROSITE" id="PS50071"/>
    </source>
</evidence>
<feature type="compositionally biased region" description="Polar residues" evidence="9">
    <location>
        <begin position="101"/>
        <end position="111"/>
    </location>
</feature>
<dbReference type="AlphaFoldDB" id="A0ABC9B721"/>
<comment type="subcellular location">
    <subcellularLocation>
        <location evidence="1 8">Nucleus</location>
    </subcellularLocation>
</comment>
<dbReference type="InterPro" id="IPR050224">
    <property type="entry name" value="TALE_homeobox"/>
</dbReference>
<dbReference type="InterPro" id="IPR001356">
    <property type="entry name" value="HD"/>
</dbReference>
<protein>
    <recommendedName>
        <fullName evidence="10">Homeobox domain-containing protein</fullName>
    </recommendedName>
</protein>
<feature type="region of interest" description="Disordered" evidence="9">
    <location>
        <begin position="198"/>
        <end position="231"/>
    </location>
</feature>
<evidence type="ECO:0000256" key="7">
    <source>
        <dbReference type="ARBA" id="ARBA00023242"/>
    </source>
</evidence>
<evidence type="ECO:0000313" key="12">
    <source>
        <dbReference type="Proteomes" id="UP001497457"/>
    </source>
</evidence>
<dbReference type="Proteomes" id="UP001497457">
    <property type="component" value="Chromosome 24b"/>
</dbReference>
<keyword evidence="3" id="KW-0805">Transcription regulation</keyword>
<evidence type="ECO:0000256" key="8">
    <source>
        <dbReference type="PROSITE-ProRule" id="PRU00108"/>
    </source>
</evidence>
<dbReference type="FunFam" id="1.10.10.60:FF:000117">
    <property type="entry name" value="BEL1-like homeodomain protein 9"/>
    <property type="match status" value="1"/>
</dbReference>
<evidence type="ECO:0000256" key="2">
    <source>
        <dbReference type="ARBA" id="ARBA00006454"/>
    </source>
</evidence>
<reference evidence="12" key="1">
    <citation type="submission" date="2024-06" db="EMBL/GenBank/DDBJ databases">
        <authorList>
            <person name="Ryan C."/>
        </authorList>
    </citation>
    <scope>NUCLEOTIDE SEQUENCE [LARGE SCALE GENOMIC DNA]</scope>
</reference>
<evidence type="ECO:0000256" key="1">
    <source>
        <dbReference type="ARBA" id="ARBA00004123"/>
    </source>
</evidence>
<organism evidence="11 12">
    <name type="scientific">Urochloa decumbens</name>
    <dbReference type="NCBI Taxonomy" id="240449"/>
    <lineage>
        <taxon>Eukaryota</taxon>
        <taxon>Viridiplantae</taxon>
        <taxon>Streptophyta</taxon>
        <taxon>Embryophyta</taxon>
        <taxon>Tracheophyta</taxon>
        <taxon>Spermatophyta</taxon>
        <taxon>Magnoliopsida</taxon>
        <taxon>Liliopsida</taxon>
        <taxon>Poales</taxon>
        <taxon>Poaceae</taxon>
        <taxon>PACMAD clade</taxon>
        <taxon>Panicoideae</taxon>
        <taxon>Panicodae</taxon>
        <taxon>Paniceae</taxon>
        <taxon>Melinidinae</taxon>
        <taxon>Urochloa</taxon>
    </lineage>
</organism>
<dbReference type="SUPFAM" id="SSF46689">
    <property type="entry name" value="Homeodomain-like"/>
    <property type="match status" value="1"/>
</dbReference>
<dbReference type="PROSITE" id="PS50071">
    <property type="entry name" value="HOMEOBOX_2"/>
    <property type="match status" value="1"/>
</dbReference>
<dbReference type="Pfam" id="PF05920">
    <property type="entry name" value="Homeobox_KN"/>
    <property type="match status" value="1"/>
</dbReference>
<keyword evidence="5 8" id="KW-0371">Homeobox</keyword>
<gene>
    <name evidence="11" type="ORF">URODEC1_LOCUS62319</name>
</gene>
<dbReference type="SMART" id="SM00574">
    <property type="entry name" value="POX"/>
    <property type="match status" value="1"/>
</dbReference>
<dbReference type="PANTHER" id="PTHR11850">
    <property type="entry name" value="HOMEOBOX PROTEIN TRANSCRIPTION FACTORS"/>
    <property type="match status" value="1"/>
</dbReference>
<feature type="region of interest" description="Disordered" evidence="9">
    <location>
        <begin position="101"/>
        <end position="123"/>
    </location>
</feature>
<name>A0ABC9B721_9POAL</name>
<dbReference type="InterPro" id="IPR008422">
    <property type="entry name" value="KN_HD"/>
</dbReference>